<dbReference type="Proteomes" id="UP000321249">
    <property type="component" value="Unassembled WGS sequence"/>
</dbReference>
<evidence type="ECO:0000256" key="5">
    <source>
        <dbReference type="ARBA" id="ARBA00023033"/>
    </source>
</evidence>
<evidence type="ECO:0000313" key="6">
    <source>
        <dbReference type="EMBL" id="TXC64874.1"/>
    </source>
</evidence>
<keyword evidence="4" id="KW-0560">Oxidoreductase</keyword>
<sequence>MTRSQLGEKLRLPVFGAPMFLVSGPGLVIAQCRAGILGVMPALNVRDPDRLGSTLAEIREALSGEPAAPFGVNLIAHASNQRLAHDLEVCVDQRVPLIVTSLGTSEDIVRRIHSYGGLVFHDVTNTRHARKAVKAGVDGIVAVAAGAGGHGGTISPFALCREIRAIHSGPIALAGAISTGSDIAAARAMGADFAYMGTRFIATEEANISDGYAQMLLAATAEDIVYTPHFSGTPGNYLKASIVAAGLDPDVVRRASGGAMQVTDEGVKKAWRDIWSAGHGVGATGEVMPVATLVDRLETEFRAAGGAVGRIWR</sequence>
<evidence type="ECO:0000256" key="2">
    <source>
        <dbReference type="ARBA" id="ARBA00022630"/>
    </source>
</evidence>
<dbReference type="InterPro" id="IPR004136">
    <property type="entry name" value="NMO"/>
</dbReference>
<gene>
    <name evidence="6" type="ORF">FRZ32_02270</name>
</gene>
<dbReference type="GO" id="GO:0018580">
    <property type="term" value="F:nitronate monooxygenase activity"/>
    <property type="evidence" value="ECO:0007669"/>
    <property type="project" value="InterPro"/>
</dbReference>
<keyword evidence="3" id="KW-0288">FMN</keyword>
<reference evidence="6 7" key="1">
    <citation type="journal article" date="2015" name="J. Microbiol.">
        <title>Sphingosinicella ginsenosidimutans sp. nov., with ginsenoside converting activity.</title>
        <authorList>
            <person name="Kim J.K."/>
            <person name="Kang M.S."/>
            <person name="Park S.C."/>
            <person name="Kim K.M."/>
            <person name="Choi K."/>
            <person name="Yoon M.H."/>
            <person name="Im W.T."/>
        </authorList>
    </citation>
    <scope>NUCLEOTIDE SEQUENCE [LARGE SCALE GENOMIC DNA]</scope>
    <source>
        <strain evidence="6 7">BS-11</strain>
    </source>
</reference>
<organism evidence="6 7">
    <name type="scientific">Allosphingosinicella ginsenosidimutans</name>
    <dbReference type="NCBI Taxonomy" id="1176539"/>
    <lineage>
        <taxon>Bacteria</taxon>
        <taxon>Pseudomonadati</taxon>
        <taxon>Pseudomonadota</taxon>
        <taxon>Alphaproteobacteria</taxon>
        <taxon>Sphingomonadales</taxon>
        <taxon>Sphingomonadaceae</taxon>
        <taxon>Allosphingosinicella</taxon>
    </lineage>
</organism>
<dbReference type="EMBL" id="VOQQ01000001">
    <property type="protein sequence ID" value="TXC64874.1"/>
    <property type="molecule type" value="Genomic_DNA"/>
</dbReference>
<dbReference type="PANTHER" id="PTHR42747">
    <property type="entry name" value="NITRONATE MONOOXYGENASE-RELATED"/>
    <property type="match status" value="1"/>
</dbReference>
<evidence type="ECO:0000256" key="4">
    <source>
        <dbReference type="ARBA" id="ARBA00023002"/>
    </source>
</evidence>
<comment type="similarity">
    <text evidence="1">Belongs to the nitronate monooxygenase family. NMO class I subfamily.</text>
</comment>
<keyword evidence="7" id="KW-1185">Reference proteome</keyword>
<dbReference type="Pfam" id="PF03060">
    <property type="entry name" value="NMO"/>
    <property type="match status" value="1"/>
</dbReference>
<protein>
    <submittedName>
        <fullName evidence="6">Nitronate monooxygenase</fullName>
    </submittedName>
</protein>
<evidence type="ECO:0000256" key="1">
    <source>
        <dbReference type="ARBA" id="ARBA00009881"/>
    </source>
</evidence>
<dbReference type="PANTHER" id="PTHR42747:SF4">
    <property type="entry name" value="BLR1330 PROTEIN"/>
    <property type="match status" value="1"/>
</dbReference>
<dbReference type="Gene3D" id="3.20.20.70">
    <property type="entry name" value="Aldolase class I"/>
    <property type="match status" value="1"/>
</dbReference>
<dbReference type="InterPro" id="IPR013785">
    <property type="entry name" value="Aldolase_TIM"/>
</dbReference>
<dbReference type="CDD" id="cd04730">
    <property type="entry name" value="NPD_like"/>
    <property type="match status" value="1"/>
</dbReference>
<dbReference type="SUPFAM" id="SSF51412">
    <property type="entry name" value="Inosine monophosphate dehydrogenase (IMPDH)"/>
    <property type="match status" value="1"/>
</dbReference>
<accession>A0A5C6TWS3</accession>
<keyword evidence="2" id="KW-0285">Flavoprotein</keyword>
<comment type="caution">
    <text evidence="6">The sequence shown here is derived from an EMBL/GenBank/DDBJ whole genome shotgun (WGS) entry which is preliminary data.</text>
</comment>
<proteinExistence type="inferred from homology"/>
<evidence type="ECO:0000256" key="3">
    <source>
        <dbReference type="ARBA" id="ARBA00022643"/>
    </source>
</evidence>
<name>A0A5C6TWS3_9SPHN</name>
<keyword evidence="5 6" id="KW-0503">Monooxygenase</keyword>
<dbReference type="AlphaFoldDB" id="A0A5C6TWS3"/>
<dbReference type="OrthoDB" id="9778912at2"/>
<evidence type="ECO:0000313" key="7">
    <source>
        <dbReference type="Proteomes" id="UP000321249"/>
    </source>
</evidence>